<organism evidence="3 4">
    <name type="scientific">Plasmodium falciparum NF135/5.C10</name>
    <dbReference type="NCBI Taxonomy" id="1036726"/>
    <lineage>
        <taxon>Eukaryota</taxon>
        <taxon>Sar</taxon>
        <taxon>Alveolata</taxon>
        <taxon>Apicomplexa</taxon>
        <taxon>Aconoidasida</taxon>
        <taxon>Haemosporida</taxon>
        <taxon>Plasmodiidae</taxon>
        <taxon>Plasmodium</taxon>
        <taxon>Plasmodium (Laverania)</taxon>
    </lineage>
</organism>
<evidence type="ECO:0000256" key="2">
    <source>
        <dbReference type="SAM" id="SignalP"/>
    </source>
</evidence>
<gene>
    <name evidence="3" type="ORF">PFNF135_00408</name>
</gene>
<dbReference type="EMBL" id="KI926019">
    <property type="protein sequence ID" value="ETW45079.1"/>
    <property type="molecule type" value="Genomic_DNA"/>
</dbReference>
<dbReference type="OrthoDB" id="378906at2759"/>
<evidence type="ECO:0000256" key="1">
    <source>
        <dbReference type="SAM" id="Phobius"/>
    </source>
</evidence>
<name>W4IPX0_PLAFA</name>
<keyword evidence="1" id="KW-0472">Membrane</keyword>
<accession>W4IPX0</accession>
<dbReference type="AlphaFoldDB" id="W4IPX0"/>
<reference evidence="3 4" key="2">
    <citation type="submission" date="2013-02" db="EMBL/GenBank/DDBJ databases">
        <title>The Genome Sequence of Plasmodium falciparum NF135/5.C10.</title>
        <authorList>
            <consortium name="The Broad Institute Genome Sequencing Platform"/>
            <consortium name="The Broad Institute Genome Sequencing Center for Infectious Disease"/>
            <person name="Neafsey D."/>
            <person name="Cheeseman I."/>
            <person name="Volkman S."/>
            <person name="Adams J."/>
            <person name="Walker B."/>
            <person name="Young S.K."/>
            <person name="Zeng Q."/>
            <person name="Gargeya S."/>
            <person name="Fitzgerald M."/>
            <person name="Haas B."/>
            <person name="Abouelleil A."/>
            <person name="Alvarado L."/>
            <person name="Arachchi H.M."/>
            <person name="Berlin A.M."/>
            <person name="Chapman S.B."/>
            <person name="Dewar J."/>
            <person name="Goldberg J."/>
            <person name="Griggs A."/>
            <person name="Gujja S."/>
            <person name="Hansen M."/>
            <person name="Howarth C."/>
            <person name="Imamovic A."/>
            <person name="Larimer J."/>
            <person name="McCowan C."/>
            <person name="Murphy C."/>
            <person name="Neiman D."/>
            <person name="Pearson M."/>
            <person name="Priest M."/>
            <person name="Roberts A."/>
            <person name="Saif S."/>
            <person name="Shea T."/>
            <person name="Sisk P."/>
            <person name="Sykes S."/>
            <person name="Wortman J."/>
            <person name="Nusbaum C."/>
            <person name="Birren B."/>
        </authorList>
    </citation>
    <scope>NUCLEOTIDE SEQUENCE [LARGE SCALE GENOMIC DNA]</scope>
    <source>
        <strain evidence="3 4">NF135/5.C10</strain>
    </source>
</reference>
<evidence type="ECO:0000313" key="4">
    <source>
        <dbReference type="Proteomes" id="UP000019114"/>
    </source>
</evidence>
<evidence type="ECO:0000313" key="3">
    <source>
        <dbReference type="EMBL" id="ETW45079.1"/>
    </source>
</evidence>
<dbReference type="InterPro" id="IPR006374">
    <property type="entry name" value="VSA_Stevor"/>
</dbReference>
<dbReference type="Pfam" id="PF17410">
    <property type="entry name" value="Stevor"/>
    <property type="match status" value="2"/>
</dbReference>
<keyword evidence="1" id="KW-1133">Transmembrane helix</keyword>
<feature type="signal peptide" evidence="2">
    <location>
        <begin position="1"/>
        <end position="16"/>
    </location>
</feature>
<sequence length="280" mass="32438">MIFYIIKLISFSTILGTLILNYNNECGGLYKDIKHKNILLVPTTFRSLRELSYQPIINHKRENNELREYNKNNETNYKKIKYRNDDVETKQNISEVTEKDNSATINLQKCRKGIYYNENEEKSNKSSRSLKYLEMQRKLYNNFYIKPEMDFQNFSDKTNNKNDKSCECTNNMKSYNHLSSLNKVHDKYLDNLKTCCVGGARACALSSALTGISAAFIKALSTMVVTGTSHNSVASIGFIYCGIAALVLFLIAVVLIILYIWILNRRKNSWKYKYKKHLCT</sequence>
<dbReference type="Proteomes" id="UP000019114">
    <property type="component" value="Unassembled WGS sequence"/>
</dbReference>
<protein>
    <recommendedName>
        <fullName evidence="5">Surface antigen</fullName>
    </recommendedName>
</protein>
<keyword evidence="1" id="KW-0812">Transmembrane</keyword>
<keyword evidence="2" id="KW-0732">Signal</keyword>
<proteinExistence type="predicted"/>
<feature type="chain" id="PRO_5004844204" description="Surface antigen" evidence="2">
    <location>
        <begin position="17"/>
        <end position="280"/>
    </location>
</feature>
<feature type="transmembrane region" description="Helical" evidence="1">
    <location>
        <begin position="237"/>
        <end position="263"/>
    </location>
</feature>
<reference evidence="3 4" key="1">
    <citation type="submission" date="2013-02" db="EMBL/GenBank/DDBJ databases">
        <title>The Genome Annotation of Plasmodium falciparum NF135/5.C10.</title>
        <authorList>
            <consortium name="The Broad Institute Genome Sequencing Platform"/>
            <consortium name="The Broad Institute Genome Sequencing Center for Infectious Disease"/>
            <person name="Neafsey D."/>
            <person name="Hoffman S."/>
            <person name="Volkman S."/>
            <person name="Rosenthal P."/>
            <person name="Walker B."/>
            <person name="Young S.K."/>
            <person name="Zeng Q."/>
            <person name="Gargeya S."/>
            <person name="Fitzgerald M."/>
            <person name="Haas B."/>
            <person name="Abouelleil A."/>
            <person name="Allen A.W."/>
            <person name="Alvarado L."/>
            <person name="Arachchi H.M."/>
            <person name="Berlin A.M."/>
            <person name="Chapman S.B."/>
            <person name="Gainer-Dewar J."/>
            <person name="Goldberg J."/>
            <person name="Griggs A."/>
            <person name="Gujja S."/>
            <person name="Hansen M."/>
            <person name="Howarth C."/>
            <person name="Imamovic A."/>
            <person name="Ireland A."/>
            <person name="Larimer J."/>
            <person name="McCowan C."/>
            <person name="Murphy C."/>
            <person name="Pearson M."/>
            <person name="Poon T.W."/>
            <person name="Priest M."/>
            <person name="Roberts A."/>
            <person name="Saif S."/>
            <person name="Shea T."/>
            <person name="Sisk P."/>
            <person name="Sykes S."/>
            <person name="Wortman J."/>
            <person name="Nusbaum C."/>
            <person name="Birren B."/>
        </authorList>
    </citation>
    <scope>NUCLEOTIDE SEQUENCE [LARGE SCALE GENOMIC DNA]</scope>
    <source>
        <strain evidence="3 4">NF135/5.C10</strain>
    </source>
</reference>
<evidence type="ECO:0008006" key="5">
    <source>
        <dbReference type="Google" id="ProtNLM"/>
    </source>
</evidence>